<keyword evidence="3 6" id="KW-0812">Transmembrane</keyword>
<gene>
    <name evidence="7" type="ORF">GCM10007913_22830</name>
</gene>
<evidence type="ECO:0000313" key="8">
    <source>
        <dbReference type="Proteomes" id="UP001161406"/>
    </source>
</evidence>
<keyword evidence="2" id="KW-1003">Cell membrane</keyword>
<evidence type="ECO:0000256" key="2">
    <source>
        <dbReference type="ARBA" id="ARBA00022475"/>
    </source>
</evidence>
<comment type="subcellular location">
    <subcellularLocation>
        <location evidence="1">Cell membrane</location>
        <topology evidence="1">Multi-pass membrane protein</topology>
    </subcellularLocation>
</comment>
<keyword evidence="4 6" id="KW-1133">Transmembrane helix</keyword>
<dbReference type="RefSeq" id="WP_284390893.1">
    <property type="nucleotide sequence ID" value="NZ_BSNG01000001.1"/>
</dbReference>
<protein>
    <submittedName>
        <fullName evidence="7">Branched-chain amino acid ABC transporter permease</fullName>
    </submittedName>
</protein>
<keyword evidence="5 6" id="KW-0472">Membrane</keyword>
<dbReference type="InterPro" id="IPR001851">
    <property type="entry name" value="ABC_transp_permease"/>
</dbReference>
<dbReference type="CDD" id="cd06579">
    <property type="entry name" value="TM_PBP1_transp_AraH_like"/>
    <property type="match status" value="1"/>
</dbReference>
<proteinExistence type="predicted"/>
<comment type="caution">
    <text evidence="7">The sequence shown here is derived from an EMBL/GenBank/DDBJ whole genome shotgun (WGS) entry which is preliminary data.</text>
</comment>
<feature type="transmembrane region" description="Helical" evidence="6">
    <location>
        <begin position="290"/>
        <end position="308"/>
    </location>
</feature>
<reference evidence="7" key="1">
    <citation type="journal article" date="2014" name="Int. J. Syst. Evol. Microbiol.">
        <title>Complete genome of a new Firmicutes species belonging to the dominant human colonic microbiota ('Ruminococcus bicirculans') reveals two chromosomes and a selective capacity to utilize plant glucans.</title>
        <authorList>
            <consortium name="NISC Comparative Sequencing Program"/>
            <person name="Wegmann U."/>
            <person name="Louis P."/>
            <person name="Goesmann A."/>
            <person name="Henrissat B."/>
            <person name="Duncan S.H."/>
            <person name="Flint H.J."/>
        </authorList>
    </citation>
    <scope>NUCLEOTIDE SEQUENCE</scope>
    <source>
        <strain evidence="7">NBRC 103855</strain>
    </source>
</reference>
<feature type="transmembrane region" description="Helical" evidence="6">
    <location>
        <begin position="66"/>
        <end position="84"/>
    </location>
</feature>
<evidence type="ECO:0000256" key="5">
    <source>
        <dbReference type="ARBA" id="ARBA00023136"/>
    </source>
</evidence>
<evidence type="ECO:0000256" key="3">
    <source>
        <dbReference type="ARBA" id="ARBA00022692"/>
    </source>
</evidence>
<evidence type="ECO:0000256" key="6">
    <source>
        <dbReference type="SAM" id="Phobius"/>
    </source>
</evidence>
<keyword evidence="8" id="KW-1185">Reference proteome</keyword>
<evidence type="ECO:0000313" key="7">
    <source>
        <dbReference type="EMBL" id="GLQ10351.1"/>
    </source>
</evidence>
<feature type="transmembrane region" description="Helical" evidence="6">
    <location>
        <begin position="214"/>
        <end position="233"/>
    </location>
</feature>
<feature type="transmembrane region" description="Helical" evidence="6">
    <location>
        <begin position="245"/>
        <end position="278"/>
    </location>
</feature>
<feature type="transmembrane region" description="Helical" evidence="6">
    <location>
        <begin position="154"/>
        <end position="177"/>
    </location>
</feature>
<sequence length="327" mass="34347">MKSLAKHREIWLGLAIIAVIILVTLRFPRFSQPGNLLTIFNDTSILMMLALGQMAVILTRSIDLSMAANLALTGMIAAMLNAAYPAIPIPLIMALCVVIGGLLGAFNGVLVWKLNIPPIVVTLGTLTIFRGLVFVISGGAWVNAAQMSPDFIGLQRAVVLGLPVLSWIAIVVAILFFLLMTRTPLGRSLYAIGVNPTASVYTGINVGLTKFMAFVLAGAVSGLCGYLWISRYVIASVQVASGYELTIVAACVIGGISIAGGIGTVAGALLGALFLGVINNALPVINISPFWQMAISGTAILLAVILNARGERRKGRVILKTAEVAHV</sequence>
<evidence type="ECO:0000256" key="4">
    <source>
        <dbReference type="ARBA" id="ARBA00022989"/>
    </source>
</evidence>
<feature type="transmembrane region" description="Helical" evidence="6">
    <location>
        <begin position="119"/>
        <end position="142"/>
    </location>
</feature>
<feature type="transmembrane region" description="Helical" evidence="6">
    <location>
        <begin position="189"/>
        <end position="208"/>
    </location>
</feature>
<evidence type="ECO:0000256" key="1">
    <source>
        <dbReference type="ARBA" id="ARBA00004651"/>
    </source>
</evidence>
<feature type="transmembrane region" description="Helical" evidence="6">
    <location>
        <begin position="9"/>
        <end position="27"/>
    </location>
</feature>
<dbReference type="PANTHER" id="PTHR32196">
    <property type="entry name" value="ABC TRANSPORTER PERMEASE PROTEIN YPHD-RELATED-RELATED"/>
    <property type="match status" value="1"/>
</dbReference>
<organism evidence="7 8">
    <name type="scientific">Devosia yakushimensis</name>
    <dbReference type="NCBI Taxonomy" id="470028"/>
    <lineage>
        <taxon>Bacteria</taxon>
        <taxon>Pseudomonadati</taxon>
        <taxon>Pseudomonadota</taxon>
        <taxon>Alphaproteobacteria</taxon>
        <taxon>Hyphomicrobiales</taxon>
        <taxon>Devosiaceae</taxon>
        <taxon>Devosia</taxon>
    </lineage>
</organism>
<accession>A0ABQ5UEK8</accession>
<feature type="transmembrane region" description="Helical" evidence="6">
    <location>
        <begin position="39"/>
        <end position="59"/>
    </location>
</feature>
<feature type="transmembrane region" description="Helical" evidence="6">
    <location>
        <begin position="90"/>
        <end position="112"/>
    </location>
</feature>
<reference evidence="7" key="2">
    <citation type="submission" date="2023-01" db="EMBL/GenBank/DDBJ databases">
        <title>Draft genome sequence of Devosia yakushimensis strain NBRC 103855.</title>
        <authorList>
            <person name="Sun Q."/>
            <person name="Mori K."/>
        </authorList>
    </citation>
    <scope>NUCLEOTIDE SEQUENCE</scope>
    <source>
        <strain evidence="7">NBRC 103855</strain>
    </source>
</reference>
<dbReference type="EMBL" id="BSNG01000001">
    <property type="protein sequence ID" value="GLQ10351.1"/>
    <property type="molecule type" value="Genomic_DNA"/>
</dbReference>
<dbReference type="Proteomes" id="UP001161406">
    <property type="component" value="Unassembled WGS sequence"/>
</dbReference>
<dbReference type="Pfam" id="PF02653">
    <property type="entry name" value="BPD_transp_2"/>
    <property type="match status" value="1"/>
</dbReference>
<dbReference type="PANTHER" id="PTHR32196:SF72">
    <property type="entry name" value="RIBOSE IMPORT PERMEASE PROTEIN RBSC"/>
    <property type="match status" value="1"/>
</dbReference>
<name>A0ABQ5UEK8_9HYPH</name>